<dbReference type="SUPFAM" id="SSF53335">
    <property type="entry name" value="S-adenosyl-L-methionine-dependent methyltransferases"/>
    <property type="match status" value="1"/>
</dbReference>
<dbReference type="PANTHER" id="PTHR42912:SF98">
    <property type="entry name" value="UNCHARACTERISED METHYLTRANSFERASE RV1498C"/>
    <property type="match status" value="1"/>
</dbReference>
<dbReference type="PANTHER" id="PTHR42912">
    <property type="entry name" value="METHYLTRANSFERASE"/>
    <property type="match status" value="1"/>
</dbReference>
<dbReference type="RefSeq" id="WP_407865342.1">
    <property type="nucleotide sequence ID" value="NZ_BAAFZP010000001.1"/>
</dbReference>
<dbReference type="GO" id="GO:0032259">
    <property type="term" value="P:methylation"/>
    <property type="evidence" value="ECO:0007669"/>
    <property type="project" value="UniProtKB-KW"/>
</dbReference>
<reference evidence="2 3" key="1">
    <citation type="submission" date="2024-10" db="EMBL/GenBank/DDBJ databases">
        <title>Isolation, draft genome sequencing and identification of Phyllobacterium sp. NSA23, isolated from leaf soil.</title>
        <authorList>
            <person name="Akita H."/>
        </authorList>
    </citation>
    <scope>NUCLEOTIDE SEQUENCE [LARGE SCALE GENOMIC DNA]</scope>
    <source>
        <strain evidence="2 3">NSA23</strain>
    </source>
</reference>
<protein>
    <submittedName>
        <fullName evidence="2">Methyltransferase domain-containing protein</fullName>
    </submittedName>
</protein>
<organism evidence="2 3">
    <name type="scientific">Phyllobacterium phragmitis</name>
    <dbReference type="NCBI Taxonomy" id="2670329"/>
    <lineage>
        <taxon>Bacteria</taxon>
        <taxon>Pseudomonadati</taxon>
        <taxon>Pseudomonadota</taxon>
        <taxon>Alphaproteobacteria</taxon>
        <taxon>Hyphomicrobiales</taxon>
        <taxon>Phyllobacteriaceae</taxon>
        <taxon>Phyllobacterium</taxon>
    </lineage>
</organism>
<keyword evidence="2" id="KW-0808">Transferase</keyword>
<evidence type="ECO:0000259" key="1">
    <source>
        <dbReference type="Pfam" id="PF13649"/>
    </source>
</evidence>
<evidence type="ECO:0000313" key="3">
    <source>
        <dbReference type="Proteomes" id="UP001628091"/>
    </source>
</evidence>
<dbReference type="Gene3D" id="3.40.50.150">
    <property type="entry name" value="Vaccinia Virus protein VP39"/>
    <property type="match status" value="1"/>
</dbReference>
<dbReference type="GO" id="GO:0008168">
    <property type="term" value="F:methyltransferase activity"/>
    <property type="evidence" value="ECO:0007669"/>
    <property type="project" value="UniProtKB-KW"/>
</dbReference>
<dbReference type="InterPro" id="IPR050508">
    <property type="entry name" value="Methyltransf_Superfamily"/>
</dbReference>
<dbReference type="EMBL" id="BAAFZP010000001">
    <property type="protein sequence ID" value="GAB1582788.1"/>
    <property type="molecule type" value="Genomic_DNA"/>
</dbReference>
<dbReference type="InterPro" id="IPR041698">
    <property type="entry name" value="Methyltransf_25"/>
</dbReference>
<name>A0ABQ0H1H6_9HYPH</name>
<dbReference type="InterPro" id="IPR029063">
    <property type="entry name" value="SAM-dependent_MTases_sf"/>
</dbReference>
<keyword evidence="3" id="KW-1185">Reference proteome</keyword>
<comment type="caution">
    <text evidence="2">The sequence shown here is derived from an EMBL/GenBank/DDBJ whole genome shotgun (WGS) entry which is preliminary data.</text>
</comment>
<proteinExistence type="predicted"/>
<feature type="domain" description="Methyltransferase" evidence="1">
    <location>
        <begin position="72"/>
        <end position="165"/>
    </location>
</feature>
<sequence length="262" mass="29917">MTAFVQQTDEQWFNTLIGRDRAPIFGLPDARTQRGTVGKDGEDALNDALMFWQFIRRIAAAEGKTITSSSKILDFGVSWARILRFFLRDTPAQNLYGVDVEDRFLEHARRDVPSVNYSLISPEPPLPFESNKFDIIYAFSVFSHLPQRIADGWVTEFARVLKPDGIACLTTRPRAHLRTKTELYAKAIGNPAEAEARYDRGEFVFYPLHGGGDLAESHYGEAIIPRAYVEKEWSRHLTVRGFYENYSPSYLQPCFVLKKRAT</sequence>
<dbReference type="Pfam" id="PF13649">
    <property type="entry name" value="Methyltransf_25"/>
    <property type="match status" value="1"/>
</dbReference>
<accession>A0ABQ0H1H6</accession>
<evidence type="ECO:0000313" key="2">
    <source>
        <dbReference type="EMBL" id="GAB1582788.1"/>
    </source>
</evidence>
<gene>
    <name evidence="2" type="ORF">PPNSA23_27310</name>
</gene>
<dbReference type="Proteomes" id="UP001628091">
    <property type="component" value="Unassembled WGS sequence"/>
</dbReference>
<dbReference type="CDD" id="cd02440">
    <property type="entry name" value="AdoMet_MTases"/>
    <property type="match status" value="1"/>
</dbReference>
<keyword evidence="2" id="KW-0489">Methyltransferase</keyword>